<evidence type="ECO:0000313" key="2">
    <source>
        <dbReference type="Proteomes" id="UP001597511"/>
    </source>
</evidence>
<organism evidence="1 2">
    <name type="scientific">Terrimonas rubra</name>
    <dbReference type="NCBI Taxonomy" id="1035890"/>
    <lineage>
        <taxon>Bacteria</taxon>
        <taxon>Pseudomonadati</taxon>
        <taxon>Bacteroidota</taxon>
        <taxon>Chitinophagia</taxon>
        <taxon>Chitinophagales</taxon>
        <taxon>Chitinophagaceae</taxon>
        <taxon>Terrimonas</taxon>
    </lineage>
</organism>
<accession>A0ABW6A063</accession>
<comment type="caution">
    <text evidence="1">The sequence shown here is derived from an EMBL/GenBank/DDBJ whole genome shotgun (WGS) entry which is preliminary data.</text>
</comment>
<proteinExistence type="predicted"/>
<dbReference type="InterPro" id="IPR024623">
    <property type="entry name" value="YtxH"/>
</dbReference>
<dbReference type="Pfam" id="PF12732">
    <property type="entry name" value="YtxH"/>
    <property type="match status" value="1"/>
</dbReference>
<dbReference type="RefSeq" id="WP_386094998.1">
    <property type="nucleotide sequence ID" value="NZ_JBHUOZ010000001.1"/>
</dbReference>
<name>A0ABW6A063_9BACT</name>
<dbReference type="InterPro" id="IPR052928">
    <property type="entry name" value="Desiccation-related_membrane"/>
</dbReference>
<protein>
    <submittedName>
        <fullName evidence="1">YtxH domain-containing protein</fullName>
    </submittedName>
</protein>
<sequence length="75" mass="8219">MNKLLTGLAVGVVLGILFAPDKGSETRRKIADQGRDLKDKFNDLVDDLVHKFDEAVEDVAEGAEDFADKAKATMR</sequence>
<reference evidence="2" key="1">
    <citation type="journal article" date="2019" name="Int. J. Syst. Evol. Microbiol.">
        <title>The Global Catalogue of Microorganisms (GCM) 10K type strain sequencing project: providing services to taxonomists for standard genome sequencing and annotation.</title>
        <authorList>
            <consortium name="The Broad Institute Genomics Platform"/>
            <consortium name="The Broad Institute Genome Sequencing Center for Infectious Disease"/>
            <person name="Wu L."/>
            <person name="Ma J."/>
        </authorList>
    </citation>
    <scope>NUCLEOTIDE SEQUENCE [LARGE SCALE GENOMIC DNA]</scope>
    <source>
        <strain evidence="2">KCTC 23299</strain>
    </source>
</reference>
<keyword evidence="2" id="KW-1185">Reference proteome</keyword>
<gene>
    <name evidence="1" type="ORF">ACFS6H_02800</name>
</gene>
<evidence type="ECO:0000313" key="1">
    <source>
        <dbReference type="EMBL" id="MFD2918622.1"/>
    </source>
</evidence>
<dbReference type="EMBL" id="JBHUOZ010000001">
    <property type="protein sequence ID" value="MFD2918622.1"/>
    <property type="molecule type" value="Genomic_DNA"/>
</dbReference>
<dbReference type="PANTHER" id="PTHR35792:SF2">
    <property type="entry name" value="GENERAL STRESS PROTEIN"/>
    <property type="match status" value="1"/>
</dbReference>
<dbReference type="PANTHER" id="PTHR35792">
    <property type="entry name" value="GENERAL STRESS PROTEIN"/>
    <property type="match status" value="1"/>
</dbReference>
<dbReference type="Proteomes" id="UP001597511">
    <property type="component" value="Unassembled WGS sequence"/>
</dbReference>